<keyword evidence="2" id="KW-1185">Reference proteome</keyword>
<comment type="caution">
    <text evidence="1">The sequence shown here is derived from an EMBL/GenBank/DDBJ whole genome shotgun (WGS) entry which is preliminary data.</text>
</comment>
<organism evidence="1 2">
    <name type="scientific">Sphingomonas immobilis</name>
    <dbReference type="NCBI Taxonomy" id="3063997"/>
    <lineage>
        <taxon>Bacteria</taxon>
        <taxon>Pseudomonadati</taxon>
        <taxon>Pseudomonadota</taxon>
        <taxon>Alphaproteobacteria</taxon>
        <taxon>Sphingomonadales</taxon>
        <taxon>Sphingomonadaceae</taxon>
        <taxon>Sphingomonas</taxon>
    </lineage>
</organism>
<accession>A0ABT9A0U7</accession>
<dbReference type="Gene3D" id="3.30.460.40">
    <property type="match status" value="1"/>
</dbReference>
<protein>
    <submittedName>
        <fullName evidence="1">Nucleotidyltransferase family protein</fullName>
    </submittedName>
</protein>
<dbReference type="Proteomes" id="UP001176468">
    <property type="component" value="Unassembled WGS sequence"/>
</dbReference>
<reference evidence="1" key="1">
    <citation type="submission" date="2023-07" db="EMBL/GenBank/DDBJ databases">
        <authorList>
            <person name="Kim M.K."/>
        </authorList>
    </citation>
    <scope>NUCLEOTIDE SEQUENCE</scope>
    <source>
        <strain evidence="1">CA1-15</strain>
    </source>
</reference>
<evidence type="ECO:0000313" key="1">
    <source>
        <dbReference type="EMBL" id="MDO7843153.1"/>
    </source>
</evidence>
<gene>
    <name evidence="1" type="ORF">Q5H94_12535</name>
</gene>
<name>A0ABT9A0U7_9SPHN</name>
<dbReference type="InterPro" id="IPR039498">
    <property type="entry name" value="NTP_transf_5"/>
</dbReference>
<dbReference type="Pfam" id="PF14907">
    <property type="entry name" value="NTP_transf_5"/>
    <property type="match status" value="1"/>
</dbReference>
<dbReference type="EMBL" id="JAUQSZ010000008">
    <property type="protein sequence ID" value="MDO7843153.1"/>
    <property type="molecule type" value="Genomic_DNA"/>
</dbReference>
<evidence type="ECO:0000313" key="2">
    <source>
        <dbReference type="Proteomes" id="UP001176468"/>
    </source>
</evidence>
<sequence length="390" mass="43057">MRTPAPGAAEFALLCACCAWPLSAVRLAAARSAASDVDWERFARLAWRHRVDGQVAVALREAGLAVPDAIQARARKSAFAALRDCTEAARIRDAFAVAAVPLVFVKGVALSQLVYGASTVRHAKDIDAVVPEENVAEAWDLLAAMGYRRTIPAQAFTADTLRAFMAFSKDSTHRHPVNGAEVELHWRLTGAAGDLDLPPPAEWQRVTVSADTAIDTLGDAALFVYLCLHGTAHGWARLKWIADVAALIERNRGPAAPDLWAEAQDRRAELAAVTAIVLAQELFGTEPPRGFVRPKSWRLERLLAMSRNMMMPRSGDPPAHKTPGYDWTERWATLLLARSWRQRLGVVHRFAVAGEDVGLLQLPGRLHFLYPLLRLPVWAWKRSRWSPRGR</sequence>
<proteinExistence type="predicted"/>
<dbReference type="RefSeq" id="WP_304561609.1">
    <property type="nucleotide sequence ID" value="NZ_JAUQSZ010000008.1"/>
</dbReference>